<name>A0A5J6L882_9MICO</name>
<keyword evidence="2" id="KW-0238">DNA-binding</keyword>
<keyword evidence="6" id="KW-1185">Reference proteome</keyword>
<sequence>MNAPRTRAISATERTGVLAPANLERFHAQWIAPADDVRDVVDTYWAVRWHLDAGERIEQRIIDHPSLTLSIEHGDVDAPFVVTSARSHAWTRTIAGHGDVFAIRLRPAGLAVLSDLDPSSPGPEQELTPALDTRAHALLARIAAAPDPARRAERADALVRAQLAERPLRASQRIANAALDALTAQPHVQRVPDVAAAVGTSERTLQRALRTHVGRGPGEIARRIRLQEVVRRLSAGEEDIPRIAVDLGYVDQAHLTNDFRRVAGVTPGAYVDGLVQMQAALRGRP</sequence>
<dbReference type="Proteomes" id="UP000325516">
    <property type="component" value="Chromosome"/>
</dbReference>
<evidence type="ECO:0000256" key="2">
    <source>
        <dbReference type="ARBA" id="ARBA00023125"/>
    </source>
</evidence>
<dbReference type="AlphaFoldDB" id="A0A5J6L882"/>
<dbReference type="PANTHER" id="PTHR46796:SF15">
    <property type="entry name" value="BLL1074 PROTEIN"/>
    <property type="match status" value="1"/>
</dbReference>
<dbReference type="GO" id="GO:0003700">
    <property type="term" value="F:DNA-binding transcription factor activity"/>
    <property type="evidence" value="ECO:0007669"/>
    <property type="project" value="InterPro"/>
</dbReference>
<organism evidence="5 6">
    <name type="scientific">Microbacterium lushaniae</name>
    <dbReference type="NCBI Taxonomy" id="2614639"/>
    <lineage>
        <taxon>Bacteria</taxon>
        <taxon>Bacillati</taxon>
        <taxon>Actinomycetota</taxon>
        <taxon>Actinomycetes</taxon>
        <taxon>Micrococcales</taxon>
        <taxon>Microbacteriaceae</taxon>
        <taxon>Microbacterium</taxon>
    </lineage>
</organism>
<dbReference type="SUPFAM" id="SSF46689">
    <property type="entry name" value="Homeodomain-like"/>
    <property type="match status" value="1"/>
</dbReference>
<dbReference type="InterPro" id="IPR046532">
    <property type="entry name" value="DUF6597"/>
</dbReference>
<dbReference type="Pfam" id="PF20240">
    <property type="entry name" value="DUF6597"/>
    <property type="match status" value="1"/>
</dbReference>
<dbReference type="PROSITE" id="PS01124">
    <property type="entry name" value="HTH_ARAC_FAMILY_2"/>
    <property type="match status" value="1"/>
</dbReference>
<keyword evidence="1" id="KW-0805">Transcription regulation</keyword>
<dbReference type="SMART" id="SM00342">
    <property type="entry name" value="HTH_ARAC"/>
    <property type="match status" value="1"/>
</dbReference>
<evidence type="ECO:0000256" key="1">
    <source>
        <dbReference type="ARBA" id="ARBA00023015"/>
    </source>
</evidence>
<dbReference type="EMBL" id="CP044232">
    <property type="protein sequence ID" value="QEW04668.1"/>
    <property type="molecule type" value="Genomic_DNA"/>
</dbReference>
<dbReference type="Pfam" id="PF12833">
    <property type="entry name" value="HTH_18"/>
    <property type="match status" value="1"/>
</dbReference>
<protein>
    <submittedName>
        <fullName evidence="5">Helix-turn-helix transcriptional regulator</fullName>
    </submittedName>
</protein>
<accession>A0A5J6L882</accession>
<dbReference type="InterPro" id="IPR018060">
    <property type="entry name" value="HTH_AraC"/>
</dbReference>
<dbReference type="RefSeq" id="WP_150926985.1">
    <property type="nucleotide sequence ID" value="NZ_CP044232.1"/>
</dbReference>
<dbReference type="PANTHER" id="PTHR46796">
    <property type="entry name" value="HTH-TYPE TRANSCRIPTIONAL ACTIVATOR RHAS-RELATED"/>
    <property type="match status" value="1"/>
</dbReference>
<dbReference type="GO" id="GO:0043565">
    <property type="term" value="F:sequence-specific DNA binding"/>
    <property type="evidence" value="ECO:0007669"/>
    <property type="project" value="InterPro"/>
</dbReference>
<evidence type="ECO:0000313" key="5">
    <source>
        <dbReference type="EMBL" id="QEW04668.1"/>
    </source>
</evidence>
<dbReference type="InterPro" id="IPR050204">
    <property type="entry name" value="AraC_XylS_family_regulators"/>
</dbReference>
<dbReference type="Gene3D" id="1.10.10.60">
    <property type="entry name" value="Homeodomain-like"/>
    <property type="match status" value="1"/>
</dbReference>
<reference evidence="6" key="1">
    <citation type="submission" date="2019-09" db="EMBL/GenBank/DDBJ databases">
        <title>Mumia zhuanghuii sp. nov. isolated from the intestinal contents of plateau pika (Ochotona curzoniae) in the Qinghai-Tibet plateau of China.</title>
        <authorList>
            <person name="Tian Z."/>
        </authorList>
    </citation>
    <scope>NUCLEOTIDE SEQUENCE [LARGE SCALE GENOMIC DNA]</scope>
    <source>
        <strain evidence="6">L-031</strain>
    </source>
</reference>
<evidence type="ECO:0000259" key="4">
    <source>
        <dbReference type="PROSITE" id="PS01124"/>
    </source>
</evidence>
<dbReference type="InterPro" id="IPR009057">
    <property type="entry name" value="Homeodomain-like_sf"/>
</dbReference>
<dbReference type="KEGG" id="mlz:F6J85_17315"/>
<feature type="domain" description="HTH araC/xylS-type" evidence="4">
    <location>
        <begin position="172"/>
        <end position="273"/>
    </location>
</feature>
<proteinExistence type="predicted"/>
<dbReference type="InterPro" id="IPR018062">
    <property type="entry name" value="HTH_AraC-typ_CS"/>
</dbReference>
<evidence type="ECO:0000256" key="3">
    <source>
        <dbReference type="ARBA" id="ARBA00023163"/>
    </source>
</evidence>
<gene>
    <name evidence="5" type="ORF">F6J85_17315</name>
</gene>
<keyword evidence="3" id="KW-0804">Transcription</keyword>
<evidence type="ECO:0000313" key="6">
    <source>
        <dbReference type="Proteomes" id="UP000325516"/>
    </source>
</evidence>
<dbReference type="PROSITE" id="PS00041">
    <property type="entry name" value="HTH_ARAC_FAMILY_1"/>
    <property type="match status" value="1"/>
</dbReference>